<organism evidence="2 3">
    <name type="scientific">Aspergillus niger (strain ATCC 1015 / CBS 113.46 / FGSC A1144 / LSHB Ac4 / NCTC 3858a / NRRL 328 / USDA 3528.7)</name>
    <dbReference type="NCBI Taxonomy" id="380704"/>
    <lineage>
        <taxon>Eukaryota</taxon>
        <taxon>Fungi</taxon>
        <taxon>Dikarya</taxon>
        <taxon>Ascomycota</taxon>
        <taxon>Pezizomycotina</taxon>
        <taxon>Eurotiomycetes</taxon>
        <taxon>Eurotiomycetidae</taxon>
        <taxon>Eurotiales</taxon>
        <taxon>Aspergillaceae</taxon>
        <taxon>Aspergillus</taxon>
        <taxon>Aspergillus subgen. Circumdati</taxon>
    </lineage>
</organism>
<evidence type="ECO:0000313" key="2">
    <source>
        <dbReference type="EMBL" id="EHA28628.1"/>
    </source>
</evidence>
<sequence>MVTGELESKGQSRVLQPSPQTFSPGQPPLELSRFSLPCLCYCSASGNQLQNKKKKKKQTVYELCKEVPSPSQFRFLHTYPVLFISAQNPGIAHLAYHISKGILVLSRGVHNYPGIYLFLYLAVTQQEEKEKKENSQGEETAEWFPRLPVVIQSSTDDAGGGSGDDVIDDVVFSIRDNSEGDLKGSQLA</sequence>
<reference evidence="2 3" key="1">
    <citation type="journal article" date="2011" name="Genome Res.">
        <title>Comparative genomics of citric-acid-producing Aspergillus niger ATCC 1015 versus enzyme-producing CBS 513.88.</title>
        <authorList>
            <person name="Andersen M.R."/>
            <person name="Salazar M.P."/>
            <person name="Schaap P.J."/>
            <person name="van de Vondervoort P.J."/>
            <person name="Culley D."/>
            <person name="Thykaer J."/>
            <person name="Frisvad J.C."/>
            <person name="Nielsen K.F."/>
            <person name="Albang R."/>
            <person name="Albermann K."/>
            <person name="Berka R.M."/>
            <person name="Braus G.H."/>
            <person name="Braus-Stromeyer S.A."/>
            <person name="Corrochano L.M."/>
            <person name="Dai Z."/>
            <person name="van Dijck P.W."/>
            <person name="Hofmann G."/>
            <person name="Lasure L.L."/>
            <person name="Magnuson J.K."/>
            <person name="Menke H."/>
            <person name="Meijer M."/>
            <person name="Meijer S.L."/>
            <person name="Nielsen J.B."/>
            <person name="Nielsen M.L."/>
            <person name="van Ooyen A.J."/>
            <person name="Pel H.J."/>
            <person name="Poulsen L."/>
            <person name="Samson R.A."/>
            <person name="Stam H."/>
            <person name="Tsang A."/>
            <person name="van den Brink J.M."/>
            <person name="Atkins A."/>
            <person name="Aerts A."/>
            <person name="Shapiro H."/>
            <person name="Pangilinan J."/>
            <person name="Salamov A."/>
            <person name="Lou Y."/>
            <person name="Lindquist E."/>
            <person name="Lucas S."/>
            <person name="Grimwood J."/>
            <person name="Grigoriev I.V."/>
            <person name="Kubicek C.P."/>
            <person name="Martinez D."/>
            <person name="van Peij N.N."/>
            <person name="Roubos J.A."/>
            <person name="Nielsen J."/>
            <person name="Baker S.E."/>
        </authorList>
    </citation>
    <scope>NUCLEOTIDE SEQUENCE [LARGE SCALE GENOMIC DNA]</scope>
    <source>
        <strain evidence="3">ATCC 1015 / CBS 113.46 / FGSC A1144 / LSHB Ac4 / NCTC 3858a / NRRL 328 / USDA 3528.7</strain>
    </source>
</reference>
<protein>
    <submittedName>
        <fullName evidence="2">Uncharacterized protein</fullName>
    </submittedName>
</protein>
<dbReference type="HOGENOM" id="CLU_1440739_0_0_1"/>
<dbReference type="VEuPathDB" id="FungiDB:ASPNIDRAFT2_43069"/>
<evidence type="ECO:0000256" key="1">
    <source>
        <dbReference type="SAM" id="MobiDB-lite"/>
    </source>
</evidence>
<evidence type="ECO:0000313" key="3">
    <source>
        <dbReference type="Proteomes" id="UP000009038"/>
    </source>
</evidence>
<accession>G3XLW6</accession>
<dbReference type="Proteomes" id="UP000009038">
    <property type="component" value="Unassembled WGS sequence"/>
</dbReference>
<dbReference type="AlphaFoldDB" id="G3XLW6"/>
<gene>
    <name evidence="2" type="ORF">ASPNIDRAFT_43069</name>
</gene>
<dbReference type="EMBL" id="ACJE01000001">
    <property type="protein sequence ID" value="EHA28628.1"/>
    <property type="molecule type" value="Genomic_DNA"/>
</dbReference>
<feature type="compositionally biased region" description="Basic and acidic residues" evidence="1">
    <location>
        <begin position="1"/>
        <end position="10"/>
    </location>
</feature>
<feature type="compositionally biased region" description="Polar residues" evidence="1">
    <location>
        <begin position="11"/>
        <end position="24"/>
    </location>
</feature>
<feature type="region of interest" description="Disordered" evidence="1">
    <location>
        <begin position="1"/>
        <end position="25"/>
    </location>
</feature>
<comment type="caution">
    <text evidence="2">The sequence shown here is derived from an EMBL/GenBank/DDBJ whole genome shotgun (WGS) entry which is preliminary data.</text>
</comment>
<proteinExistence type="predicted"/>
<name>G3XLW6_ASPNA</name>